<proteinExistence type="predicted"/>
<evidence type="ECO:0000256" key="1">
    <source>
        <dbReference type="SAM" id="Phobius"/>
    </source>
</evidence>
<feature type="transmembrane region" description="Helical" evidence="1">
    <location>
        <begin position="84"/>
        <end position="105"/>
    </location>
</feature>
<dbReference type="OrthoDB" id="5211263at2759"/>
<evidence type="ECO:0008006" key="4">
    <source>
        <dbReference type="Google" id="ProtNLM"/>
    </source>
</evidence>
<reference evidence="2" key="1">
    <citation type="submission" date="2018-12" db="EMBL/GenBank/DDBJ databases">
        <authorList>
            <person name="Syme R.A."/>
            <person name="Farfan-Caceres L."/>
            <person name="Lichtenzveig J."/>
        </authorList>
    </citation>
    <scope>NUCLEOTIDE SEQUENCE</scope>
    <source>
        <strain evidence="2">Al4</strain>
    </source>
</reference>
<reference evidence="2" key="2">
    <citation type="submission" date="2020-09" db="EMBL/GenBank/DDBJ databases">
        <title>Reference genome assembly for Australian Ascochyta lentis isolate Al4.</title>
        <authorList>
            <person name="Lee R.C."/>
            <person name="Farfan-Caceres L.M."/>
            <person name="Debler J.W."/>
            <person name="Williams A.H."/>
            <person name="Henares B.M."/>
        </authorList>
    </citation>
    <scope>NUCLEOTIDE SEQUENCE</scope>
    <source>
        <strain evidence="2">Al4</strain>
    </source>
</reference>
<gene>
    <name evidence="2" type="ORF">EKO04_001264</name>
</gene>
<accession>A0A8H7MMI3</accession>
<feature type="transmembrane region" description="Helical" evidence="1">
    <location>
        <begin position="47"/>
        <end position="72"/>
    </location>
</feature>
<keyword evidence="1" id="KW-0812">Transmembrane</keyword>
<dbReference type="EMBL" id="RZGK01000003">
    <property type="protein sequence ID" value="KAF9700840.1"/>
    <property type="molecule type" value="Genomic_DNA"/>
</dbReference>
<organism evidence="2 3">
    <name type="scientific">Ascochyta lentis</name>
    <dbReference type="NCBI Taxonomy" id="205686"/>
    <lineage>
        <taxon>Eukaryota</taxon>
        <taxon>Fungi</taxon>
        <taxon>Dikarya</taxon>
        <taxon>Ascomycota</taxon>
        <taxon>Pezizomycotina</taxon>
        <taxon>Dothideomycetes</taxon>
        <taxon>Pleosporomycetidae</taxon>
        <taxon>Pleosporales</taxon>
        <taxon>Pleosporineae</taxon>
        <taxon>Didymellaceae</taxon>
        <taxon>Ascochyta</taxon>
    </lineage>
</organism>
<dbReference type="Proteomes" id="UP000651452">
    <property type="component" value="Unassembled WGS sequence"/>
</dbReference>
<sequence>MANQPGLWKKRVLVPFWFLRICIMLFLIGIYAYALRTVNGIGEFAKPAIASIILFIIFIVICLLIDVLAIVLYMRDALKPSTFLTMNCFQTGFFGGVLIMDLVAVMRGTSAAGMGFSIFVFLTFVGLLIYSAVGYHRAKKQSQRGNYAAAHNPALPTAYAPSYQNAPPYQQHTAYYPQTTAPVELQSNHYLPPYQAHGATADYYNQQPMKPAHMV</sequence>
<evidence type="ECO:0000313" key="2">
    <source>
        <dbReference type="EMBL" id="KAF9700840.1"/>
    </source>
</evidence>
<dbReference type="AlphaFoldDB" id="A0A8H7MMI3"/>
<comment type="caution">
    <text evidence="2">The sequence shown here is derived from an EMBL/GenBank/DDBJ whole genome shotgun (WGS) entry which is preliminary data.</text>
</comment>
<feature type="transmembrane region" description="Helical" evidence="1">
    <location>
        <begin position="111"/>
        <end position="133"/>
    </location>
</feature>
<keyword evidence="1" id="KW-1133">Transmembrane helix</keyword>
<keyword evidence="3" id="KW-1185">Reference proteome</keyword>
<keyword evidence="1" id="KW-0472">Membrane</keyword>
<protein>
    <recommendedName>
        <fullName evidence="4">MARVEL domain-containing protein</fullName>
    </recommendedName>
</protein>
<feature type="transmembrane region" description="Helical" evidence="1">
    <location>
        <begin position="12"/>
        <end position="35"/>
    </location>
</feature>
<name>A0A8H7MMI3_9PLEO</name>
<evidence type="ECO:0000313" key="3">
    <source>
        <dbReference type="Proteomes" id="UP000651452"/>
    </source>
</evidence>